<dbReference type="EMBL" id="BAAAZO010000001">
    <property type="protein sequence ID" value="GAA3595411.1"/>
    <property type="molecule type" value="Genomic_DNA"/>
</dbReference>
<evidence type="ECO:0000313" key="5">
    <source>
        <dbReference type="EMBL" id="GAA3595411.1"/>
    </source>
</evidence>
<feature type="domain" description="N-acetyltransferase" evidence="4">
    <location>
        <begin position="140"/>
        <end position="268"/>
    </location>
</feature>
<accession>A0ABP6Z2I4</accession>
<dbReference type="InterPro" id="IPR016181">
    <property type="entry name" value="Acyl_CoA_acyltransferase"/>
</dbReference>
<name>A0ABP6Z2I4_9ACTN</name>
<evidence type="ECO:0000259" key="4">
    <source>
        <dbReference type="PROSITE" id="PS51186"/>
    </source>
</evidence>
<proteinExistence type="predicted"/>
<sequence length="268" mass="28351">MTTVRPAPASGDPTSGDTAHPLAQVAPRPPGTPCAPGDHDVHPLDNPAWASLTGPHAHFAESVGRARRYPRDVSPFVAVPTAPDAEIWRDLAELAGPGEIVALSGSPALAGTLPAGWEIAMQGEGVQLTATDDLVTAPDEEAVRLGEADVAEMLDLVARTRPGPFEPRTYQLGTYLGIRRGGVLVAMAGERLHPPGWTEISAVCTDPAHRGQGLGTRLVRAVAHGIRERGDTPLMHAAASNENAIRLYRSLGFTLRRRTGFFGLRTPD</sequence>
<dbReference type="Proteomes" id="UP001501074">
    <property type="component" value="Unassembled WGS sequence"/>
</dbReference>
<dbReference type="InterPro" id="IPR013653">
    <property type="entry name" value="GCN5-like_dom"/>
</dbReference>
<evidence type="ECO:0000256" key="3">
    <source>
        <dbReference type="SAM" id="MobiDB-lite"/>
    </source>
</evidence>
<protein>
    <submittedName>
        <fullName evidence="5">GNAT family N-acetyltransferase</fullName>
    </submittedName>
</protein>
<dbReference type="Gene3D" id="3.40.630.30">
    <property type="match status" value="1"/>
</dbReference>
<dbReference type="CDD" id="cd04301">
    <property type="entry name" value="NAT_SF"/>
    <property type="match status" value="1"/>
</dbReference>
<dbReference type="SUPFAM" id="SSF55729">
    <property type="entry name" value="Acyl-CoA N-acyltransferases (Nat)"/>
    <property type="match status" value="1"/>
</dbReference>
<evidence type="ECO:0000256" key="2">
    <source>
        <dbReference type="ARBA" id="ARBA00023315"/>
    </source>
</evidence>
<dbReference type="InterPro" id="IPR050680">
    <property type="entry name" value="YpeA/RimI_acetyltransf"/>
</dbReference>
<gene>
    <name evidence="5" type="ORF">GCM10022223_08200</name>
</gene>
<dbReference type="PANTHER" id="PTHR43420:SF3">
    <property type="entry name" value="N-ACETYLTRANSFERASE DOMAIN-CONTAINING PROTEIN"/>
    <property type="match status" value="1"/>
</dbReference>
<evidence type="ECO:0000256" key="1">
    <source>
        <dbReference type="ARBA" id="ARBA00022679"/>
    </source>
</evidence>
<comment type="caution">
    <text evidence="5">The sequence shown here is derived from an EMBL/GenBank/DDBJ whole genome shotgun (WGS) entry which is preliminary data.</text>
</comment>
<reference evidence="6" key="1">
    <citation type="journal article" date="2019" name="Int. J. Syst. Evol. Microbiol.">
        <title>The Global Catalogue of Microorganisms (GCM) 10K type strain sequencing project: providing services to taxonomists for standard genome sequencing and annotation.</title>
        <authorList>
            <consortium name="The Broad Institute Genomics Platform"/>
            <consortium name="The Broad Institute Genome Sequencing Center for Infectious Disease"/>
            <person name="Wu L."/>
            <person name="Ma J."/>
        </authorList>
    </citation>
    <scope>NUCLEOTIDE SEQUENCE [LARGE SCALE GENOMIC DNA]</scope>
    <source>
        <strain evidence="6">JCM 16902</strain>
    </source>
</reference>
<dbReference type="Pfam" id="PF08445">
    <property type="entry name" value="FR47"/>
    <property type="match status" value="1"/>
</dbReference>
<keyword evidence="6" id="KW-1185">Reference proteome</keyword>
<dbReference type="PANTHER" id="PTHR43420">
    <property type="entry name" value="ACETYLTRANSFERASE"/>
    <property type="match status" value="1"/>
</dbReference>
<organism evidence="5 6">
    <name type="scientific">Kineosporia mesophila</name>
    <dbReference type="NCBI Taxonomy" id="566012"/>
    <lineage>
        <taxon>Bacteria</taxon>
        <taxon>Bacillati</taxon>
        <taxon>Actinomycetota</taxon>
        <taxon>Actinomycetes</taxon>
        <taxon>Kineosporiales</taxon>
        <taxon>Kineosporiaceae</taxon>
        <taxon>Kineosporia</taxon>
    </lineage>
</organism>
<dbReference type="PROSITE" id="PS51186">
    <property type="entry name" value="GNAT"/>
    <property type="match status" value="1"/>
</dbReference>
<dbReference type="RefSeq" id="WP_231484342.1">
    <property type="nucleotide sequence ID" value="NZ_BAAAZO010000001.1"/>
</dbReference>
<keyword evidence="1" id="KW-0808">Transferase</keyword>
<feature type="region of interest" description="Disordered" evidence="3">
    <location>
        <begin position="1"/>
        <end position="47"/>
    </location>
</feature>
<evidence type="ECO:0000313" key="6">
    <source>
        <dbReference type="Proteomes" id="UP001501074"/>
    </source>
</evidence>
<dbReference type="InterPro" id="IPR000182">
    <property type="entry name" value="GNAT_dom"/>
</dbReference>
<keyword evidence="2" id="KW-0012">Acyltransferase</keyword>